<dbReference type="InterPro" id="IPR000014">
    <property type="entry name" value="PAS"/>
</dbReference>
<dbReference type="InterPro" id="IPR003661">
    <property type="entry name" value="HisK_dim/P_dom"/>
</dbReference>
<evidence type="ECO:0000259" key="17">
    <source>
        <dbReference type="PROSITE" id="PS50112"/>
    </source>
</evidence>
<proteinExistence type="predicted"/>
<reference evidence="19 21" key="1">
    <citation type="submission" date="2016-12" db="EMBL/GenBank/DDBJ databases">
        <title>Clostridium tepidum sp. nov., a close relative of Clostridium sporogenes and Clostridium botulinum Group I.</title>
        <authorList>
            <person name="Dobritsa A.P."/>
            <person name="Kutumbaka K."/>
            <person name="Werner K."/>
            <person name="Samadpour M."/>
        </authorList>
    </citation>
    <scope>NUCLEOTIDE SEQUENCE [LARGE SCALE GENOMIC DNA]</scope>
    <source>
        <strain evidence="19 21">PE</strain>
    </source>
</reference>
<evidence type="ECO:0000256" key="14">
    <source>
        <dbReference type="ARBA" id="ARBA00023136"/>
    </source>
</evidence>
<dbReference type="Proteomes" id="UP000190256">
    <property type="component" value="Unassembled WGS sequence"/>
</dbReference>
<comment type="subcellular location">
    <subcellularLocation>
        <location evidence="2">Cell membrane</location>
    </subcellularLocation>
    <subcellularLocation>
        <location evidence="3">Membrane raft</location>
        <topology evidence="3">Multi-pass membrane protein</topology>
    </subcellularLocation>
</comment>
<dbReference type="PROSITE" id="PS50885">
    <property type="entry name" value="HAMP"/>
    <property type="match status" value="1"/>
</dbReference>
<dbReference type="Gene3D" id="1.10.287.130">
    <property type="match status" value="1"/>
</dbReference>
<feature type="domain" description="HAMP" evidence="18">
    <location>
        <begin position="178"/>
        <end position="230"/>
    </location>
</feature>
<keyword evidence="12 15" id="KW-1133">Transmembrane helix</keyword>
<keyword evidence="5" id="KW-1003">Cell membrane</keyword>
<dbReference type="InterPro" id="IPR036890">
    <property type="entry name" value="HATPase_C_sf"/>
</dbReference>
<dbReference type="RefSeq" id="WP_078022475.1">
    <property type="nucleotide sequence ID" value="NZ_JADPGM010000003.1"/>
</dbReference>
<dbReference type="InterPro" id="IPR005467">
    <property type="entry name" value="His_kinase_dom"/>
</dbReference>
<feature type="transmembrane region" description="Helical" evidence="15">
    <location>
        <begin position="6"/>
        <end position="28"/>
    </location>
</feature>
<feature type="transmembrane region" description="Helical" evidence="15">
    <location>
        <begin position="154"/>
        <end position="172"/>
    </location>
</feature>
<dbReference type="InterPro" id="IPR003594">
    <property type="entry name" value="HATPase_dom"/>
</dbReference>
<dbReference type="Pfam" id="PF02518">
    <property type="entry name" value="HATPase_c"/>
    <property type="match status" value="1"/>
</dbReference>
<dbReference type="InterPro" id="IPR050351">
    <property type="entry name" value="BphY/WalK/GraS-like"/>
</dbReference>
<evidence type="ECO:0000256" key="11">
    <source>
        <dbReference type="ARBA" id="ARBA00022840"/>
    </source>
</evidence>
<dbReference type="SMART" id="SM00091">
    <property type="entry name" value="PAS"/>
    <property type="match status" value="1"/>
</dbReference>
<evidence type="ECO:0000313" key="21">
    <source>
        <dbReference type="Proteomes" id="UP000190206"/>
    </source>
</evidence>
<dbReference type="InterPro" id="IPR035965">
    <property type="entry name" value="PAS-like_dom_sf"/>
</dbReference>
<evidence type="ECO:0000313" key="19">
    <source>
        <dbReference type="EMBL" id="OOO63486.1"/>
    </source>
</evidence>
<dbReference type="CDD" id="cd00075">
    <property type="entry name" value="HATPase"/>
    <property type="match status" value="1"/>
</dbReference>
<keyword evidence="21" id="KW-1185">Reference proteome</keyword>
<dbReference type="SUPFAM" id="SSF47384">
    <property type="entry name" value="Homodimeric domain of signal transducing histidine kinase"/>
    <property type="match status" value="1"/>
</dbReference>
<dbReference type="SMART" id="SM00388">
    <property type="entry name" value="HisKA"/>
    <property type="match status" value="1"/>
</dbReference>
<dbReference type="Gene3D" id="3.30.450.20">
    <property type="entry name" value="PAS domain"/>
    <property type="match status" value="1"/>
</dbReference>
<dbReference type="FunFam" id="3.30.565.10:FF:000023">
    <property type="entry name" value="PAS domain-containing sensor histidine kinase"/>
    <property type="match status" value="1"/>
</dbReference>
<gene>
    <name evidence="19" type="ORF">BS637_00220</name>
    <name evidence="20" type="ORF">BS638_07225</name>
</gene>
<feature type="domain" description="PAS" evidence="17">
    <location>
        <begin position="235"/>
        <end position="275"/>
    </location>
</feature>
<evidence type="ECO:0000259" key="18">
    <source>
        <dbReference type="PROSITE" id="PS50885"/>
    </source>
</evidence>
<dbReference type="PANTHER" id="PTHR42878">
    <property type="entry name" value="TWO-COMPONENT HISTIDINE KINASE"/>
    <property type="match status" value="1"/>
</dbReference>
<organism evidence="20 22">
    <name type="scientific">Clostridium tepidum</name>
    <dbReference type="NCBI Taxonomy" id="1962263"/>
    <lineage>
        <taxon>Bacteria</taxon>
        <taxon>Bacillati</taxon>
        <taxon>Bacillota</taxon>
        <taxon>Clostridia</taxon>
        <taxon>Eubacteriales</taxon>
        <taxon>Clostridiaceae</taxon>
        <taxon>Clostridium</taxon>
    </lineage>
</organism>
<dbReference type="PROSITE" id="PS50109">
    <property type="entry name" value="HIS_KIN"/>
    <property type="match status" value="1"/>
</dbReference>
<evidence type="ECO:0000256" key="15">
    <source>
        <dbReference type="SAM" id="Phobius"/>
    </source>
</evidence>
<keyword evidence="6" id="KW-0597">Phosphoprotein</keyword>
<dbReference type="GO" id="GO:0000156">
    <property type="term" value="F:phosphorelay response regulator activity"/>
    <property type="evidence" value="ECO:0007669"/>
    <property type="project" value="TreeGrafter"/>
</dbReference>
<dbReference type="FunFam" id="1.10.287.130:FF:000001">
    <property type="entry name" value="Two-component sensor histidine kinase"/>
    <property type="match status" value="1"/>
</dbReference>
<keyword evidence="10 20" id="KW-0418">Kinase</keyword>
<dbReference type="PANTHER" id="PTHR42878:SF7">
    <property type="entry name" value="SENSOR HISTIDINE KINASE GLRK"/>
    <property type="match status" value="1"/>
</dbReference>
<evidence type="ECO:0000256" key="2">
    <source>
        <dbReference type="ARBA" id="ARBA00004236"/>
    </source>
</evidence>
<comment type="caution">
    <text evidence="20">The sequence shown here is derived from an EMBL/GenBank/DDBJ whole genome shotgun (WGS) entry which is preliminary data.</text>
</comment>
<dbReference type="SUPFAM" id="SSF158472">
    <property type="entry name" value="HAMP domain-like"/>
    <property type="match status" value="1"/>
</dbReference>
<dbReference type="CDD" id="cd00130">
    <property type="entry name" value="PAS"/>
    <property type="match status" value="1"/>
</dbReference>
<dbReference type="Gene3D" id="3.30.565.10">
    <property type="entry name" value="Histidine kinase-like ATPase, C-terminal domain"/>
    <property type="match status" value="1"/>
</dbReference>
<dbReference type="SUPFAM" id="SSF55785">
    <property type="entry name" value="PYP-like sensor domain (PAS domain)"/>
    <property type="match status" value="1"/>
</dbReference>
<evidence type="ECO:0000259" key="16">
    <source>
        <dbReference type="PROSITE" id="PS50109"/>
    </source>
</evidence>
<accession>A0A1S9I8A2</accession>
<evidence type="ECO:0000256" key="8">
    <source>
        <dbReference type="ARBA" id="ARBA00022692"/>
    </source>
</evidence>
<dbReference type="EMBL" id="MRAD01000001">
    <property type="protein sequence ID" value="OOO63486.1"/>
    <property type="molecule type" value="Genomic_DNA"/>
</dbReference>
<dbReference type="SMART" id="SM00304">
    <property type="entry name" value="HAMP"/>
    <property type="match status" value="1"/>
</dbReference>
<dbReference type="STRING" id="1962263.BS637_00220"/>
<dbReference type="GO" id="GO:0007234">
    <property type="term" value="P:osmosensory signaling via phosphorelay pathway"/>
    <property type="evidence" value="ECO:0007669"/>
    <property type="project" value="TreeGrafter"/>
</dbReference>
<dbReference type="Pfam" id="PF00672">
    <property type="entry name" value="HAMP"/>
    <property type="match status" value="1"/>
</dbReference>
<dbReference type="GO" id="GO:0030295">
    <property type="term" value="F:protein kinase activator activity"/>
    <property type="evidence" value="ECO:0007669"/>
    <property type="project" value="TreeGrafter"/>
</dbReference>
<name>A0A1S9I8A2_9CLOT</name>
<comment type="catalytic activity">
    <reaction evidence="1">
        <text>ATP + protein L-histidine = ADP + protein N-phospho-L-histidine.</text>
        <dbReference type="EC" id="2.7.13.3"/>
    </reaction>
</comment>
<dbReference type="PROSITE" id="PS50112">
    <property type="entry name" value="PAS"/>
    <property type="match status" value="1"/>
</dbReference>
<feature type="domain" description="Histidine kinase" evidence="16">
    <location>
        <begin position="353"/>
        <end position="568"/>
    </location>
</feature>
<evidence type="ECO:0000313" key="20">
    <source>
        <dbReference type="EMBL" id="OOO66485.1"/>
    </source>
</evidence>
<protein>
    <recommendedName>
        <fullName evidence="4">histidine kinase</fullName>
        <ecNumber evidence="4">2.7.13.3</ecNumber>
    </recommendedName>
</protein>
<dbReference type="PRINTS" id="PR00344">
    <property type="entry name" value="BCTRLSENSOR"/>
</dbReference>
<dbReference type="InterPro" id="IPR036097">
    <property type="entry name" value="HisK_dim/P_sf"/>
</dbReference>
<dbReference type="Proteomes" id="UP000190206">
    <property type="component" value="Unassembled WGS sequence"/>
</dbReference>
<evidence type="ECO:0000256" key="9">
    <source>
        <dbReference type="ARBA" id="ARBA00022741"/>
    </source>
</evidence>
<evidence type="ECO:0000256" key="10">
    <source>
        <dbReference type="ARBA" id="ARBA00022777"/>
    </source>
</evidence>
<dbReference type="GO" id="GO:0005524">
    <property type="term" value="F:ATP binding"/>
    <property type="evidence" value="ECO:0007669"/>
    <property type="project" value="UniProtKB-KW"/>
</dbReference>
<evidence type="ECO:0000256" key="4">
    <source>
        <dbReference type="ARBA" id="ARBA00012438"/>
    </source>
</evidence>
<dbReference type="EC" id="2.7.13.3" evidence="4"/>
<dbReference type="GO" id="GO:0045121">
    <property type="term" value="C:membrane raft"/>
    <property type="evidence" value="ECO:0007669"/>
    <property type="project" value="UniProtKB-SubCell"/>
</dbReference>
<dbReference type="GO" id="GO:0000155">
    <property type="term" value="F:phosphorelay sensor kinase activity"/>
    <property type="evidence" value="ECO:0007669"/>
    <property type="project" value="InterPro"/>
</dbReference>
<evidence type="ECO:0000256" key="6">
    <source>
        <dbReference type="ARBA" id="ARBA00022553"/>
    </source>
</evidence>
<dbReference type="GO" id="GO:0005886">
    <property type="term" value="C:plasma membrane"/>
    <property type="evidence" value="ECO:0007669"/>
    <property type="project" value="UniProtKB-SubCell"/>
</dbReference>
<keyword evidence="14 15" id="KW-0472">Membrane</keyword>
<keyword evidence="7" id="KW-0808">Transferase</keyword>
<dbReference type="Pfam" id="PF00512">
    <property type="entry name" value="HisKA"/>
    <property type="match status" value="1"/>
</dbReference>
<sequence>MKKKLTISILIILIFTLTIVSSLFLIIINNQHIESSKSRLRNNNLFIMKVIKNEGFENIADFIKNNYKDNDIRVTLIDNSGNILVDSKDNSKELGNHNKREEIINSKKYGEAYSLRHSDTTKLESLYFANKISDNYLIRSSIDIKNIKLLEKNYIKYYIFIILFSFIMSFLFSSRISMAMIKPIKNLEFVTASIARGDFDRRVIINSEDEIGQLGKNFNSMADILENSLVEVRDKQNRLEAILKSMDSGVIAIDKEFKVIMINPCAKKLFGIKRDIIGENLMDNIRDFELEKALKDKESFYREINILWPEKRTLRVKTTDIISKYDNIGTVAVVQDITDIKKLESMREQFVANVSHELKTPLTSIKGFSETLKYVDDKKNREKFLQIINDEADRLTRLINDILVLSNIEKQKQELVQEEIDLNELIEKVYYLVKKSADDKNIKINIVGEKVPLLIGNKDKYNQMIINLVDNAIKYTELNGVVNVGTKQDKNSIIFWVEDTGVGIPKEHLDRIFERFYRVDKARSRAEGGTGLGLAIVKHIVLSINGKIEVESEPQKGTKFQVKIPLNLKINNF</sequence>
<keyword evidence="13" id="KW-0902">Two-component regulatory system</keyword>
<dbReference type="SMART" id="SM00387">
    <property type="entry name" value="HATPase_c"/>
    <property type="match status" value="1"/>
</dbReference>
<dbReference type="CDD" id="cd06225">
    <property type="entry name" value="HAMP"/>
    <property type="match status" value="1"/>
</dbReference>
<dbReference type="InterPro" id="IPR003660">
    <property type="entry name" value="HAMP_dom"/>
</dbReference>
<evidence type="ECO:0000256" key="12">
    <source>
        <dbReference type="ARBA" id="ARBA00022989"/>
    </source>
</evidence>
<evidence type="ECO:0000256" key="1">
    <source>
        <dbReference type="ARBA" id="ARBA00000085"/>
    </source>
</evidence>
<evidence type="ECO:0000256" key="13">
    <source>
        <dbReference type="ARBA" id="ARBA00023012"/>
    </source>
</evidence>
<dbReference type="SUPFAM" id="SSF55874">
    <property type="entry name" value="ATPase domain of HSP90 chaperone/DNA topoisomerase II/histidine kinase"/>
    <property type="match status" value="1"/>
</dbReference>
<keyword evidence="8 15" id="KW-0812">Transmembrane</keyword>
<dbReference type="InterPro" id="IPR004358">
    <property type="entry name" value="Sig_transdc_His_kin-like_C"/>
</dbReference>
<evidence type="ECO:0000313" key="22">
    <source>
        <dbReference type="Proteomes" id="UP000190256"/>
    </source>
</evidence>
<dbReference type="AlphaFoldDB" id="A0A1S9I8A2"/>
<dbReference type="CDD" id="cd00082">
    <property type="entry name" value="HisKA"/>
    <property type="match status" value="1"/>
</dbReference>
<evidence type="ECO:0000256" key="7">
    <source>
        <dbReference type="ARBA" id="ARBA00022679"/>
    </source>
</evidence>
<keyword evidence="9" id="KW-0547">Nucleotide-binding</keyword>
<keyword evidence="11" id="KW-0067">ATP-binding</keyword>
<dbReference type="EMBL" id="MRAE01000014">
    <property type="protein sequence ID" value="OOO66485.1"/>
    <property type="molecule type" value="Genomic_DNA"/>
</dbReference>
<dbReference type="NCBIfam" id="NF046044">
    <property type="entry name" value="PnpS"/>
    <property type="match status" value="1"/>
</dbReference>
<reference evidence="20 22" key="2">
    <citation type="submission" date="2016-12" db="EMBL/GenBank/DDBJ databases">
        <title>Clostridium tepidum sp. nov., a close relative of Clostridium sporogenes and Clostridium botulinum Group I.</title>
        <authorList>
            <person name="Dobritsa A.P."/>
            <person name="Kutumbaka K.K."/>
            <person name="Werner K."/>
            <person name="Wiedmann M."/>
            <person name="Asmus A."/>
            <person name="Samadpour M."/>
        </authorList>
    </citation>
    <scope>NUCLEOTIDE SEQUENCE [LARGE SCALE GENOMIC DNA]</scope>
    <source>
        <strain evidence="20 22">IEH 97212</strain>
    </source>
</reference>
<evidence type="ECO:0000256" key="5">
    <source>
        <dbReference type="ARBA" id="ARBA00022475"/>
    </source>
</evidence>
<dbReference type="Pfam" id="PF13188">
    <property type="entry name" value="PAS_8"/>
    <property type="match status" value="1"/>
</dbReference>
<dbReference type="OrthoDB" id="9813151at2"/>
<dbReference type="NCBIfam" id="TIGR00229">
    <property type="entry name" value="sensory_box"/>
    <property type="match status" value="1"/>
</dbReference>
<evidence type="ECO:0000256" key="3">
    <source>
        <dbReference type="ARBA" id="ARBA00004314"/>
    </source>
</evidence>
<dbReference type="Gene3D" id="6.10.340.10">
    <property type="match status" value="1"/>
</dbReference>